<sequence length="138" mass="15233">MRYLLDTCVISDFVKGEAGTQVRLKQTPPVDIAVSAITVMELRYGLALNLQRAQKVEPVISSFLSSVTILPLSIVEAEQAAQIRAALKSQGQPIGAYDVLIAATALQHSLLMITANQREFNRVPGLQTENWRQLWQTV</sequence>
<keyword evidence="3 8" id="KW-0540">Nuclease</keyword>
<evidence type="ECO:0000256" key="6">
    <source>
        <dbReference type="ARBA" id="ARBA00022842"/>
    </source>
</evidence>
<feature type="domain" description="PIN" evidence="9">
    <location>
        <begin position="3"/>
        <end position="125"/>
    </location>
</feature>
<comment type="similarity">
    <text evidence="7 8">Belongs to the PINc/VapC protein family.</text>
</comment>
<keyword evidence="6 8" id="KW-0460">Magnesium</keyword>
<proteinExistence type="inferred from homology"/>
<keyword evidence="4 8" id="KW-0479">Metal-binding</keyword>
<evidence type="ECO:0000256" key="4">
    <source>
        <dbReference type="ARBA" id="ARBA00022723"/>
    </source>
</evidence>
<dbReference type="Pfam" id="PF01850">
    <property type="entry name" value="PIN"/>
    <property type="match status" value="1"/>
</dbReference>
<dbReference type="Proteomes" id="UP000707356">
    <property type="component" value="Unassembled WGS sequence"/>
</dbReference>
<evidence type="ECO:0000256" key="3">
    <source>
        <dbReference type="ARBA" id="ARBA00022722"/>
    </source>
</evidence>
<accession>A0A951PA35</accession>
<dbReference type="CDD" id="cd18750">
    <property type="entry name" value="PIN_VapC4-5_FitB-like"/>
    <property type="match status" value="1"/>
</dbReference>
<dbReference type="EC" id="3.1.-.-" evidence="8"/>
<evidence type="ECO:0000256" key="5">
    <source>
        <dbReference type="ARBA" id="ARBA00022801"/>
    </source>
</evidence>
<evidence type="ECO:0000313" key="11">
    <source>
        <dbReference type="Proteomes" id="UP000707356"/>
    </source>
</evidence>
<dbReference type="Gene3D" id="3.40.50.1010">
    <property type="entry name" value="5'-nuclease"/>
    <property type="match status" value="1"/>
</dbReference>
<evidence type="ECO:0000256" key="1">
    <source>
        <dbReference type="ARBA" id="ARBA00001946"/>
    </source>
</evidence>
<dbReference type="InterPro" id="IPR029060">
    <property type="entry name" value="PIN-like_dom_sf"/>
</dbReference>
<protein>
    <recommendedName>
        <fullName evidence="8">Ribonuclease VapC</fullName>
        <shortName evidence="8">RNase VapC</shortName>
        <ecNumber evidence="8">3.1.-.-</ecNumber>
    </recommendedName>
    <alternativeName>
        <fullName evidence="8">Toxin VapC</fullName>
    </alternativeName>
</protein>
<comment type="cofactor">
    <cofactor evidence="1 8">
        <name>Mg(2+)</name>
        <dbReference type="ChEBI" id="CHEBI:18420"/>
    </cofactor>
</comment>
<reference evidence="10" key="2">
    <citation type="journal article" date="2022" name="Microbiol. Resour. Announc.">
        <title>Metagenome Sequencing to Explore Phylogenomics of Terrestrial Cyanobacteria.</title>
        <authorList>
            <person name="Ward R.D."/>
            <person name="Stajich J.E."/>
            <person name="Johansen J.R."/>
            <person name="Huntemann M."/>
            <person name="Clum A."/>
            <person name="Foster B."/>
            <person name="Foster B."/>
            <person name="Roux S."/>
            <person name="Palaniappan K."/>
            <person name="Varghese N."/>
            <person name="Mukherjee S."/>
            <person name="Reddy T.B.K."/>
            <person name="Daum C."/>
            <person name="Copeland A."/>
            <person name="Chen I.A."/>
            <person name="Ivanova N.N."/>
            <person name="Kyrpides N.C."/>
            <person name="Shapiro N."/>
            <person name="Eloe-Fadrosh E.A."/>
            <person name="Pietrasiak N."/>
        </authorList>
    </citation>
    <scope>NUCLEOTIDE SEQUENCE</scope>
    <source>
        <strain evidence="10">GSE-TBD4-15B</strain>
    </source>
</reference>
<reference evidence="10" key="1">
    <citation type="submission" date="2021-05" db="EMBL/GenBank/DDBJ databases">
        <authorList>
            <person name="Pietrasiak N."/>
            <person name="Ward R."/>
            <person name="Stajich J.E."/>
            <person name="Kurbessoian T."/>
        </authorList>
    </citation>
    <scope>NUCLEOTIDE SEQUENCE</scope>
    <source>
        <strain evidence="10">GSE-TBD4-15B</strain>
    </source>
</reference>
<evidence type="ECO:0000256" key="2">
    <source>
        <dbReference type="ARBA" id="ARBA00022649"/>
    </source>
</evidence>
<feature type="binding site" evidence="8">
    <location>
        <position position="6"/>
    </location>
    <ligand>
        <name>Mg(2+)</name>
        <dbReference type="ChEBI" id="CHEBI:18420"/>
    </ligand>
</feature>
<evidence type="ECO:0000313" key="10">
    <source>
        <dbReference type="EMBL" id="MBW4465786.1"/>
    </source>
</evidence>
<name>A0A951PA35_9CYAN</name>
<comment type="caution">
    <text evidence="10">The sequence shown here is derived from an EMBL/GenBank/DDBJ whole genome shotgun (WGS) entry which is preliminary data.</text>
</comment>
<feature type="binding site" evidence="8">
    <location>
        <position position="98"/>
    </location>
    <ligand>
        <name>Mg(2+)</name>
        <dbReference type="ChEBI" id="CHEBI:18420"/>
    </ligand>
</feature>
<evidence type="ECO:0000256" key="8">
    <source>
        <dbReference type="HAMAP-Rule" id="MF_00265"/>
    </source>
</evidence>
<gene>
    <name evidence="8" type="primary">vapC</name>
    <name evidence="10" type="ORF">KME07_10165</name>
</gene>
<dbReference type="GO" id="GO:0090729">
    <property type="term" value="F:toxin activity"/>
    <property type="evidence" value="ECO:0007669"/>
    <property type="project" value="UniProtKB-KW"/>
</dbReference>
<dbReference type="InterPro" id="IPR050556">
    <property type="entry name" value="Type_II_TA_system_RNase"/>
</dbReference>
<dbReference type="PANTHER" id="PTHR33653:SF1">
    <property type="entry name" value="RIBONUCLEASE VAPC2"/>
    <property type="match status" value="1"/>
</dbReference>
<comment type="function">
    <text evidence="8">Toxic component of a toxin-antitoxin (TA) system. An RNase.</text>
</comment>
<dbReference type="GO" id="GO:0004540">
    <property type="term" value="F:RNA nuclease activity"/>
    <property type="evidence" value="ECO:0007669"/>
    <property type="project" value="InterPro"/>
</dbReference>
<dbReference type="PANTHER" id="PTHR33653">
    <property type="entry name" value="RIBONUCLEASE VAPC2"/>
    <property type="match status" value="1"/>
</dbReference>
<dbReference type="GO" id="GO:0016787">
    <property type="term" value="F:hydrolase activity"/>
    <property type="evidence" value="ECO:0007669"/>
    <property type="project" value="UniProtKB-KW"/>
</dbReference>
<dbReference type="HAMAP" id="MF_00265">
    <property type="entry name" value="VapC_Nob1"/>
    <property type="match status" value="1"/>
</dbReference>
<keyword evidence="5 8" id="KW-0378">Hydrolase</keyword>
<dbReference type="SUPFAM" id="SSF88723">
    <property type="entry name" value="PIN domain-like"/>
    <property type="match status" value="1"/>
</dbReference>
<dbReference type="InterPro" id="IPR022907">
    <property type="entry name" value="VapC_family"/>
</dbReference>
<dbReference type="EMBL" id="JAHHHV010000064">
    <property type="protein sequence ID" value="MBW4465786.1"/>
    <property type="molecule type" value="Genomic_DNA"/>
</dbReference>
<keyword evidence="8" id="KW-0800">Toxin</keyword>
<evidence type="ECO:0000256" key="7">
    <source>
        <dbReference type="ARBA" id="ARBA00038093"/>
    </source>
</evidence>
<organism evidence="10 11">
    <name type="scientific">Pegethrix bostrychoides GSE-TBD4-15B</name>
    <dbReference type="NCBI Taxonomy" id="2839662"/>
    <lineage>
        <taxon>Bacteria</taxon>
        <taxon>Bacillati</taxon>
        <taxon>Cyanobacteriota</taxon>
        <taxon>Cyanophyceae</taxon>
        <taxon>Oculatellales</taxon>
        <taxon>Oculatellaceae</taxon>
        <taxon>Pegethrix</taxon>
    </lineage>
</organism>
<evidence type="ECO:0000259" key="9">
    <source>
        <dbReference type="Pfam" id="PF01850"/>
    </source>
</evidence>
<dbReference type="InterPro" id="IPR002716">
    <property type="entry name" value="PIN_dom"/>
</dbReference>
<keyword evidence="2 8" id="KW-1277">Toxin-antitoxin system</keyword>
<dbReference type="AlphaFoldDB" id="A0A951PA35"/>
<dbReference type="GO" id="GO:0000287">
    <property type="term" value="F:magnesium ion binding"/>
    <property type="evidence" value="ECO:0007669"/>
    <property type="project" value="UniProtKB-UniRule"/>
</dbReference>